<accession>A0A6A5WAB2</accession>
<protein>
    <submittedName>
        <fullName evidence="1">Uncharacterized protein</fullName>
    </submittedName>
</protein>
<dbReference type="AlphaFoldDB" id="A0A6A5WAB2"/>
<dbReference type="Proteomes" id="UP000799779">
    <property type="component" value="Unassembled WGS sequence"/>
</dbReference>
<name>A0A6A5WAB2_9PLEO</name>
<evidence type="ECO:0000313" key="1">
    <source>
        <dbReference type="EMBL" id="KAF1994556.1"/>
    </source>
</evidence>
<keyword evidence="2" id="KW-1185">Reference proteome</keyword>
<gene>
    <name evidence="1" type="ORF">P154DRAFT_28582</name>
</gene>
<sequence>MGKHDVQAAASLLHRARALPVARSRNLCCEQGGQRWRRRRGENAGFYFTIRLPLDSLCRRTCAHGRTWPHHQVASVLSPLCGSRKTSAGPIPHHLAPEVGSSPPGATLTCSSRIMWLPAVIAVAGPVVLRA</sequence>
<organism evidence="1 2">
    <name type="scientific">Amniculicola lignicola CBS 123094</name>
    <dbReference type="NCBI Taxonomy" id="1392246"/>
    <lineage>
        <taxon>Eukaryota</taxon>
        <taxon>Fungi</taxon>
        <taxon>Dikarya</taxon>
        <taxon>Ascomycota</taxon>
        <taxon>Pezizomycotina</taxon>
        <taxon>Dothideomycetes</taxon>
        <taxon>Pleosporomycetidae</taxon>
        <taxon>Pleosporales</taxon>
        <taxon>Amniculicolaceae</taxon>
        <taxon>Amniculicola</taxon>
    </lineage>
</organism>
<proteinExistence type="predicted"/>
<evidence type="ECO:0000313" key="2">
    <source>
        <dbReference type="Proteomes" id="UP000799779"/>
    </source>
</evidence>
<reference evidence="1" key="1">
    <citation type="journal article" date="2020" name="Stud. Mycol.">
        <title>101 Dothideomycetes genomes: a test case for predicting lifestyles and emergence of pathogens.</title>
        <authorList>
            <person name="Haridas S."/>
            <person name="Albert R."/>
            <person name="Binder M."/>
            <person name="Bloem J."/>
            <person name="Labutti K."/>
            <person name="Salamov A."/>
            <person name="Andreopoulos B."/>
            <person name="Baker S."/>
            <person name="Barry K."/>
            <person name="Bills G."/>
            <person name="Bluhm B."/>
            <person name="Cannon C."/>
            <person name="Castanera R."/>
            <person name="Culley D."/>
            <person name="Daum C."/>
            <person name="Ezra D."/>
            <person name="Gonzalez J."/>
            <person name="Henrissat B."/>
            <person name="Kuo A."/>
            <person name="Liang C."/>
            <person name="Lipzen A."/>
            <person name="Lutzoni F."/>
            <person name="Magnuson J."/>
            <person name="Mondo S."/>
            <person name="Nolan M."/>
            <person name="Ohm R."/>
            <person name="Pangilinan J."/>
            <person name="Park H.-J."/>
            <person name="Ramirez L."/>
            <person name="Alfaro M."/>
            <person name="Sun H."/>
            <person name="Tritt A."/>
            <person name="Yoshinaga Y."/>
            <person name="Zwiers L.-H."/>
            <person name="Turgeon B."/>
            <person name="Goodwin S."/>
            <person name="Spatafora J."/>
            <person name="Crous P."/>
            <person name="Grigoriev I."/>
        </authorList>
    </citation>
    <scope>NUCLEOTIDE SEQUENCE</scope>
    <source>
        <strain evidence="1">CBS 123094</strain>
    </source>
</reference>
<dbReference type="EMBL" id="ML977656">
    <property type="protein sequence ID" value="KAF1994556.1"/>
    <property type="molecule type" value="Genomic_DNA"/>
</dbReference>